<dbReference type="InterPro" id="IPR022998">
    <property type="entry name" value="ThiamineP_synth_TenI"/>
</dbReference>
<dbReference type="InterPro" id="IPR013785">
    <property type="entry name" value="Aldolase_TIM"/>
</dbReference>
<accession>A0ABU8H4Q5</accession>
<dbReference type="Pfam" id="PF02581">
    <property type="entry name" value="TMP-TENI"/>
    <property type="match status" value="1"/>
</dbReference>
<keyword evidence="3" id="KW-1185">Reference proteome</keyword>
<dbReference type="RefSeq" id="WP_336545584.1">
    <property type="nucleotide sequence ID" value="NZ_JBBBDM010000006.1"/>
</dbReference>
<dbReference type="Proteomes" id="UP001367771">
    <property type="component" value="Unassembled WGS sequence"/>
</dbReference>
<feature type="domain" description="Thiamine phosphate synthase/TenI" evidence="1">
    <location>
        <begin position="85"/>
        <end position="168"/>
    </location>
</feature>
<evidence type="ECO:0000313" key="3">
    <source>
        <dbReference type="Proteomes" id="UP001367771"/>
    </source>
</evidence>
<name>A0ABU8H4Q5_9SPHN</name>
<dbReference type="Gene3D" id="3.20.20.70">
    <property type="entry name" value="Aldolase class I"/>
    <property type="match status" value="1"/>
</dbReference>
<dbReference type="SUPFAM" id="SSF51391">
    <property type="entry name" value="Thiamin phosphate synthase"/>
    <property type="match status" value="1"/>
</dbReference>
<sequence length="180" mass="19737">MGNLNRNIDPRRHAWLMTDPRIDAALFAMLRALPPGAGVVFRHQARSRRERHALFLRVRRLAHARHLRLSAAGPMPGAAAHNGRHALTHAVHDRRQAIAATRAGATWLFVSPLYPTRSHPGAPALGIRRGLAMTQGLAGQRVALGGMTAARWLRLRGYGFDGWAAIDGLTPDQKRKAVPT</sequence>
<proteinExistence type="predicted"/>
<evidence type="ECO:0000259" key="1">
    <source>
        <dbReference type="Pfam" id="PF02581"/>
    </source>
</evidence>
<protein>
    <submittedName>
        <fullName evidence="2">Thiamine phosphate synthase</fullName>
    </submittedName>
</protein>
<gene>
    <name evidence="2" type="ORF">V8201_13155</name>
</gene>
<organism evidence="2 3">
    <name type="scientific">Sphingomonas kyungheensis</name>
    <dbReference type="NCBI Taxonomy" id="1069987"/>
    <lineage>
        <taxon>Bacteria</taxon>
        <taxon>Pseudomonadati</taxon>
        <taxon>Pseudomonadota</taxon>
        <taxon>Alphaproteobacteria</taxon>
        <taxon>Sphingomonadales</taxon>
        <taxon>Sphingomonadaceae</taxon>
        <taxon>Sphingomonas</taxon>
    </lineage>
</organism>
<dbReference type="EMBL" id="JBBBDM010000006">
    <property type="protein sequence ID" value="MEI5688031.1"/>
    <property type="molecule type" value="Genomic_DNA"/>
</dbReference>
<evidence type="ECO:0000313" key="2">
    <source>
        <dbReference type="EMBL" id="MEI5688031.1"/>
    </source>
</evidence>
<dbReference type="InterPro" id="IPR036206">
    <property type="entry name" value="ThiamineP_synth_sf"/>
</dbReference>
<comment type="caution">
    <text evidence="2">The sequence shown here is derived from an EMBL/GenBank/DDBJ whole genome shotgun (WGS) entry which is preliminary data.</text>
</comment>
<reference evidence="2 3" key="1">
    <citation type="journal article" date="2013" name="Int. J. Syst. Evol. Microbiol.">
        <title>Sphingomonas kyungheensis sp. nov., a bacterium with ginsenoside-converting activity isolated from soil of a ginseng field.</title>
        <authorList>
            <person name="Son H.M."/>
            <person name="Yang J.E."/>
            <person name="Park Y."/>
            <person name="Han C.K."/>
            <person name="Kim S.G."/>
            <person name="Kook M."/>
            <person name="Yi T.H."/>
        </authorList>
    </citation>
    <scope>NUCLEOTIDE SEQUENCE [LARGE SCALE GENOMIC DNA]</scope>
    <source>
        <strain evidence="2 3">LMG 26582</strain>
    </source>
</reference>